<reference evidence="1 2" key="1">
    <citation type="submission" date="2016-12" db="EMBL/GenBank/DDBJ databases">
        <title>The genomes of Aspergillus section Nigri reveals drivers in fungal speciation.</title>
        <authorList>
            <consortium name="DOE Joint Genome Institute"/>
            <person name="Vesth T.C."/>
            <person name="Nybo J."/>
            <person name="Theobald S."/>
            <person name="Brandl J."/>
            <person name="Frisvad J.C."/>
            <person name="Nielsen K.F."/>
            <person name="Lyhne E.K."/>
            <person name="Kogle M.E."/>
            <person name="Kuo A."/>
            <person name="Riley R."/>
            <person name="Clum A."/>
            <person name="Nolan M."/>
            <person name="Lipzen A."/>
            <person name="Salamov A."/>
            <person name="Henrissat B."/>
            <person name="Wiebenga A."/>
            <person name="De Vries R.P."/>
            <person name="Grigoriev I.V."/>
            <person name="Mortensen U.H."/>
            <person name="Andersen M.R."/>
            <person name="Baker S.E."/>
        </authorList>
    </citation>
    <scope>NUCLEOTIDE SEQUENCE [LARGE SCALE GENOMIC DNA]</scope>
    <source>
        <strain evidence="1 2">CBS 115572</strain>
    </source>
</reference>
<organism evidence="1 2">
    <name type="scientific">Aspergillus sclerotioniger CBS 115572</name>
    <dbReference type="NCBI Taxonomy" id="1450535"/>
    <lineage>
        <taxon>Eukaryota</taxon>
        <taxon>Fungi</taxon>
        <taxon>Dikarya</taxon>
        <taxon>Ascomycota</taxon>
        <taxon>Pezizomycotina</taxon>
        <taxon>Eurotiomycetes</taxon>
        <taxon>Eurotiomycetidae</taxon>
        <taxon>Eurotiales</taxon>
        <taxon>Aspergillaceae</taxon>
        <taxon>Aspergillus</taxon>
        <taxon>Aspergillus subgen. Circumdati</taxon>
    </lineage>
</organism>
<dbReference type="AlphaFoldDB" id="A0A317XCT3"/>
<comment type="caution">
    <text evidence="1">The sequence shown here is derived from an EMBL/GenBank/DDBJ whole genome shotgun (WGS) entry which is preliminary data.</text>
</comment>
<evidence type="ECO:0000313" key="2">
    <source>
        <dbReference type="Proteomes" id="UP000246702"/>
    </source>
</evidence>
<evidence type="ECO:0000313" key="1">
    <source>
        <dbReference type="EMBL" id="PWY96353.1"/>
    </source>
</evidence>
<dbReference type="EMBL" id="MSFK01000001">
    <property type="protein sequence ID" value="PWY96353.1"/>
    <property type="molecule type" value="Genomic_DNA"/>
</dbReference>
<accession>A0A317XCT3</accession>
<dbReference type="GeneID" id="37119750"/>
<proteinExistence type="predicted"/>
<protein>
    <submittedName>
        <fullName evidence="1">Uncharacterized protein</fullName>
    </submittedName>
</protein>
<dbReference type="Proteomes" id="UP000246702">
    <property type="component" value="Unassembled WGS sequence"/>
</dbReference>
<dbReference type="RefSeq" id="XP_025473114.1">
    <property type="nucleotide sequence ID" value="XM_025617607.1"/>
</dbReference>
<name>A0A317XCT3_9EURO</name>
<dbReference type="OrthoDB" id="10411121at2759"/>
<keyword evidence="2" id="KW-1185">Reference proteome</keyword>
<sequence>MSSELHIDRYDPKPQRWNTMKVRWYCLRHARTAVSLSKVHSAPSTPQKAIQHASIIVLPGIPFDTATITNARKYVFPSHLSRFASVVFGCRSVRACPVALGSLMRCVNLLIYLLVLSSTSSYWGMIIRRDSVVGWEGKAEAKVDRARKSC</sequence>
<gene>
    <name evidence="1" type="ORF">BO94DRAFT_7003</name>
</gene>